<protein>
    <submittedName>
        <fullName evidence="1">Uncharacterized protein</fullName>
    </submittedName>
</protein>
<organism evidence="1 2">
    <name type="scientific">Amycolatopsis thermophila</name>
    <dbReference type="NCBI Taxonomy" id="206084"/>
    <lineage>
        <taxon>Bacteria</taxon>
        <taxon>Bacillati</taxon>
        <taxon>Actinomycetota</taxon>
        <taxon>Actinomycetes</taxon>
        <taxon>Pseudonocardiales</taxon>
        <taxon>Pseudonocardiaceae</taxon>
        <taxon>Amycolatopsis</taxon>
    </lineage>
</organism>
<dbReference type="RefSeq" id="WP_306988204.1">
    <property type="nucleotide sequence ID" value="NZ_JAUSUT010000001.1"/>
</dbReference>
<evidence type="ECO:0000313" key="2">
    <source>
        <dbReference type="Proteomes" id="UP001229651"/>
    </source>
</evidence>
<dbReference type="Proteomes" id="UP001229651">
    <property type="component" value="Unassembled WGS sequence"/>
</dbReference>
<accession>A0ABU0EM81</accession>
<gene>
    <name evidence="1" type="ORF">FB470_000371</name>
</gene>
<name>A0ABU0EM81_9PSEU</name>
<evidence type="ECO:0000313" key="1">
    <source>
        <dbReference type="EMBL" id="MDQ0376377.1"/>
    </source>
</evidence>
<dbReference type="EMBL" id="JAUSUT010000001">
    <property type="protein sequence ID" value="MDQ0376377.1"/>
    <property type="molecule type" value="Genomic_DNA"/>
</dbReference>
<proteinExistence type="predicted"/>
<keyword evidence="2" id="KW-1185">Reference proteome</keyword>
<sequence length="82" mass="8978">MTCPSLSCAPRATTRTCEYKVALLKKAERELLGYPHPRRVPPGVYAGQAIGISTDEIGRARDAGVGFLRNVFALLELGFDRE</sequence>
<comment type="caution">
    <text evidence="1">The sequence shown here is derived from an EMBL/GenBank/DDBJ whole genome shotgun (WGS) entry which is preliminary data.</text>
</comment>
<reference evidence="1 2" key="1">
    <citation type="submission" date="2023-07" db="EMBL/GenBank/DDBJ databases">
        <title>Sequencing the genomes of 1000 actinobacteria strains.</title>
        <authorList>
            <person name="Klenk H.-P."/>
        </authorList>
    </citation>
    <scope>NUCLEOTIDE SEQUENCE [LARGE SCALE GENOMIC DNA]</scope>
    <source>
        <strain evidence="1 2">DSM 45805</strain>
    </source>
</reference>